<feature type="region of interest" description="Disordered" evidence="1">
    <location>
        <begin position="1"/>
        <end position="25"/>
    </location>
</feature>
<dbReference type="EMBL" id="JAAECE010000004">
    <property type="protein sequence ID" value="KAF1801996.1"/>
    <property type="molecule type" value="Genomic_DNA"/>
</dbReference>
<name>A0A8H4BH85_MUCCL</name>
<dbReference type="AlphaFoldDB" id="A0A8H4BH85"/>
<protein>
    <submittedName>
        <fullName evidence="2">Uncharacterized protein</fullName>
    </submittedName>
</protein>
<accession>A0A8H4BH85</accession>
<feature type="non-terminal residue" evidence="2">
    <location>
        <position position="188"/>
    </location>
</feature>
<sequence>LDLVSPAQDHDTGTTHQRCAQHGRRPGISQDILQESVDAQTLSLPTPISPMGTILSRPLRRQDNQIVTKVRVVAIGSGRYPHGCVFHTMDSVSSPLCESSVEPDHTSAEQDQAGTFTYRDSGGAILAQHSLVSTPSADGPLSPSVTATTSGADNLAQDTSPVTTPELDALRVALIREQLVKKGLNAQA</sequence>
<comment type="caution">
    <text evidence="2">The sequence shown here is derived from an EMBL/GenBank/DDBJ whole genome shotgun (WGS) entry which is preliminary data.</text>
</comment>
<evidence type="ECO:0000313" key="2">
    <source>
        <dbReference type="EMBL" id="KAF1801996.1"/>
    </source>
</evidence>
<evidence type="ECO:0000256" key="1">
    <source>
        <dbReference type="SAM" id="MobiDB-lite"/>
    </source>
</evidence>
<feature type="region of interest" description="Disordered" evidence="1">
    <location>
        <begin position="134"/>
        <end position="162"/>
    </location>
</feature>
<dbReference type="Proteomes" id="UP000469890">
    <property type="component" value="Unassembled WGS sequence"/>
</dbReference>
<feature type="compositionally biased region" description="Polar residues" evidence="1">
    <location>
        <begin position="143"/>
        <end position="162"/>
    </location>
</feature>
<evidence type="ECO:0000313" key="3">
    <source>
        <dbReference type="Proteomes" id="UP000469890"/>
    </source>
</evidence>
<proteinExistence type="predicted"/>
<reference evidence="2 3" key="1">
    <citation type="submission" date="2019-09" db="EMBL/GenBank/DDBJ databases">
        <authorList>
            <consortium name="DOE Joint Genome Institute"/>
            <person name="Mondo S.J."/>
            <person name="Navarro-Mendoza M.I."/>
            <person name="Perez-Arques C."/>
            <person name="Panchal S."/>
            <person name="Nicolas F.E."/>
            <person name="Ganguly P."/>
            <person name="Pangilinan J."/>
            <person name="Grigoriev I."/>
            <person name="Heitman J."/>
            <person name="Sanya K."/>
            <person name="Garre V."/>
        </authorList>
    </citation>
    <scope>NUCLEOTIDE SEQUENCE [LARGE SCALE GENOMIC DNA]</scope>
    <source>
        <strain evidence="2 3">MU402</strain>
    </source>
</reference>
<feature type="non-terminal residue" evidence="2">
    <location>
        <position position="1"/>
    </location>
</feature>
<gene>
    <name evidence="2" type="ORF">FB192DRAFT_1471659</name>
</gene>
<organism evidence="2 3">
    <name type="scientific">Mucor circinelloides f. lusitanicus</name>
    <name type="common">Mucor racemosus var. lusitanicus</name>
    <dbReference type="NCBI Taxonomy" id="29924"/>
    <lineage>
        <taxon>Eukaryota</taxon>
        <taxon>Fungi</taxon>
        <taxon>Fungi incertae sedis</taxon>
        <taxon>Mucoromycota</taxon>
        <taxon>Mucoromycotina</taxon>
        <taxon>Mucoromycetes</taxon>
        <taxon>Mucorales</taxon>
        <taxon>Mucorineae</taxon>
        <taxon>Mucoraceae</taxon>
        <taxon>Mucor</taxon>
    </lineage>
</organism>